<feature type="compositionally biased region" description="Basic and acidic residues" evidence="1">
    <location>
        <begin position="627"/>
        <end position="643"/>
    </location>
</feature>
<proteinExistence type="predicted"/>
<feature type="region of interest" description="Disordered" evidence="1">
    <location>
        <begin position="774"/>
        <end position="822"/>
    </location>
</feature>
<feature type="region of interest" description="Disordered" evidence="1">
    <location>
        <begin position="671"/>
        <end position="695"/>
    </location>
</feature>
<dbReference type="SMART" id="SM00324">
    <property type="entry name" value="RhoGAP"/>
    <property type="match status" value="1"/>
</dbReference>
<dbReference type="Proteomes" id="UP001318040">
    <property type="component" value="Chromosome 66"/>
</dbReference>
<keyword evidence="3" id="KW-1185">Reference proteome</keyword>
<feature type="region of interest" description="Disordered" evidence="1">
    <location>
        <begin position="1"/>
        <end position="53"/>
    </location>
</feature>
<feature type="compositionally biased region" description="Basic and acidic residues" evidence="1">
    <location>
        <begin position="671"/>
        <end position="688"/>
    </location>
</feature>
<dbReference type="PANTHER" id="PTHR23179">
    <property type="entry name" value="T-CELL ACTIVATION RHO GTPASE ACTIVATING PROTEIN-RELATED"/>
    <property type="match status" value="1"/>
</dbReference>
<feature type="region of interest" description="Disordered" evidence="1">
    <location>
        <begin position="864"/>
        <end position="923"/>
    </location>
</feature>
<evidence type="ECO:0000313" key="4">
    <source>
        <dbReference type="RefSeq" id="XP_032834323.1"/>
    </source>
</evidence>
<feature type="compositionally biased region" description="Low complexity" evidence="1">
    <location>
        <begin position="909"/>
        <end position="918"/>
    </location>
</feature>
<evidence type="ECO:0000259" key="2">
    <source>
        <dbReference type="PROSITE" id="PS50238"/>
    </source>
</evidence>
<feature type="compositionally biased region" description="Basic residues" evidence="1">
    <location>
        <begin position="17"/>
        <end position="27"/>
    </location>
</feature>
<evidence type="ECO:0000256" key="1">
    <source>
        <dbReference type="SAM" id="MobiDB-lite"/>
    </source>
</evidence>
<dbReference type="InterPro" id="IPR008936">
    <property type="entry name" value="Rho_GTPase_activation_prot"/>
</dbReference>
<dbReference type="InterPro" id="IPR000198">
    <property type="entry name" value="RhoGAP_dom"/>
</dbReference>
<dbReference type="GO" id="GO:0005096">
    <property type="term" value="F:GTPase activator activity"/>
    <property type="evidence" value="ECO:0007669"/>
    <property type="project" value="TreeGrafter"/>
</dbReference>
<accession>A0AAJ7XIB1</accession>
<name>A0AAJ7XIB1_PETMA</name>
<evidence type="ECO:0000313" key="3">
    <source>
        <dbReference type="Proteomes" id="UP001318040"/>
    </source>
</evidence>
<dbReference type="KEGG" id="pmrn:116956661"/>
<dbReference type="AlphaFoldDB" id="A0AAJ7XIB1"/>
<reference evidence="4" key="1">
    <citation type="submission" date="2025-08" db="UniProtKB">
        <authorList>
            <consortium name="RefSeq"/>
        </authorList>
    </citation>
    <scope>IDENTIFICATION</scope>
    <source>
        <tissue evidence="4">Sperm</tissue>
    </source>
</reference>
<dbReference type="PANTHER" id="PTHR23179:SF3">
    <property type="entry name" value="RHO GTPASE-ACTIVATING PROTEIN 20"/>
    <property type="match status" value="1"/>
</dbReference>
<feature type="domain" description="Rho-GAP" evidence="2">
    <location>
        <begin position="57"/>
        <end position="248"/>
    </location>
</feature>
<organism evidence="3 4">
    <name type="scientific">Petromyzon marinus</name>
    <name type="common">Sea lamprey</name>
    <dbReference type="NCBI Taxonomy" id="7757"/>
    <lineage>
        <taxon>Eukaryota</taxon>
        <taxon>Metazoa</taxon>
        <taxon>Chordata</taxon>
        <taxon>Craniata</taxon>
        <taxon>Vertebrata</taxon>
        <taxon>Cyclostomata</taxon>
        <taxon>Hyperoartia</taxon>
        <taxon>Petromyzontiformes</taxon>
        <taxon>Petromyzontidae</taxon>
        <taxon>Petromyzon</taxon>
    </lineage>
</organism>
<dbReference type="GO" id="GO:0007165">
    <property type="term" value="P:signal transduction"/>
    <property type="evidence" value="ECO:0007669"/>
    <property type="project" value="InterPro"/>
</dbReference>
<dbReference type="RefSeq" id="XP_032834323.1">
    <property type="nucleotide sequence ID" value="XM_032978432.1"/>
</dbReference>
<feature type="region of interest" description="Disordered" evidence="1">
    <location>
        <begin position="624"/>
        <end position="644"/>
    </location>
</feature>
<gene>
    <name evidence="4" type="primary">LOC116956661</name>
</gene>
<dbReference type="Gene3D" id="1.10.555.10">
    <property type="entry name" value="Rho GTPase activation protein"/>
    <property type="match status" value="1"/>
</dbReference>
<dbReference type="SUPFAM" id="SSF48350">
    <property type="entry name" value="GTPase activation domain, GAP"/>
    <property type="match status" value="1"/>
</dbReference>
<dbReference type="PROSITE" id="PS50238">
    <property type="entry name" value="RHOGAP"/>
    <property type="match status" value="1"/>
</dbReference>
<protein>
    <submittedName>
        <fullName evidence="4">Uncharacterized protein LOC116956661 isoform X1</fullName>
    </submittedName>
</protein>
<dbReference type="Pfam" id="PF00620">
    <property type="entry name" value="RhoGAP"/>
    <property type="match status" value="1"/>
</dbReference>
<feature type="region of interest" description="Disordered" evidence="1">
    <location>
        <begin position="252"/>
        <end position="281"/>
    </location>
</feature>
<sequence length="991" mass="110437">MQTAEWTPPAVSPSQKSPRRTFFRRRHREDTWPSERAQLGQPEAEPPEPHQRHLFGCPMEDLWEEGLAPRAIRELLGRLWRRAPWEPGVFRRSPGFRTSREIRNKINANSPAGQWEHGSPVALATILKEFLRSVPGGFFPRDSYEQWVAAVGCPDDPWEPEATVRRIETMLCSVSLERRALIGSVFRLLRRVADNAHWSHMTSFSLSVCTAPSMLWAPGEIDRRQEGDVIDKIVAFVQFLIDHCHEVFGEVDATDDPNFDLPDNGDRGDAQTSHTAHHHHHQLHVNLPLIAESDLQLTPDPSTDIQLTPNTNADVKLTPELTTDIELSLDPNTESKITPDLTAEIQLSPDPSTDLKLTPDLTTDIQLTPDPHTDLKLAPDQNADLQLISHRRTHLKFHPIQSVKVIVSADPTAHLPFRCDPSTGVHFDPNPTSDLQLNRDLKTDVKSDHGPSTSLKSVHDQNVEVQLHSDPDAHLGLDLAPDFECDNEADAKEPDPDLHLELSLDLDVDKSPRLEAGGSIDCRLHPDSNVDPAADLEPVAVAIAARRRPADIEERAGNSRIRGTTFSIGSKLGTSLVFHWSQIAHEQEPPGNRGADASRSVLQARRCGSEARFFGSEEARGSGSEARFFRSEETRRSRSEEARCSGSEARFFRSEETRRSGLGARFFGSEEVRHSGDGRRPEQRDFHWDSWNPRQQTRPGVIRKLVRRGRKSAPQEVAFTAAAVKASASSIQSPLGVRRSTSPVNFSVPEAPNAIPRSRPGAIKRVVRYIEHRVPKGQGIPRDERFSPPLVHHSQRSSRLSKHESWPRTKGRPSKSEPFQSDTRCLTLPFQFSSPEVRAPAPASRPGAIRRVTRYVMHSTPKKIHDVSWEGDEGLPEEVAGTPPTGEAPSSRPGGTPPFDPRGTPRRPPSSLASSDSDGSGGLRVMVRVARTEGRRHRPAPLVALGRGVVHVARPSPPSARGSRRRSLARRSFTDARCARLPRRVWLYRTL</sequence>